<protein>
    <submittedName>
        <fullName evidence="1">STAS/SEC14 domain-containing protein</fullName>
    </submittedName>
</protein>
<dbReference type="InterPro" id="IPR036513">
    <property type="entry name" value="STAS_dom_sf"/>
</dbReference>
<gene>
    <name evidence="1" type="ORF">KNV97_03090</name>
</gene>
<dbReference type="Proteomes" id="UP000694232">
    <property type="component" value="Chromosome 2"/>
</dbReference>
<sequence>MFSVNRHGENRLDIQISGTLDKEGMTFALDQLLTQGEGMQNGVMLYDVIDYHLPTLDAIWVELKQMPELIALMRRFNKAAILSDKQWIKTASELEGKLMPHIEIKAFDRSEKAQAEAWLNS</sequence>
<dbReference type="EMBL" id="CP076642">
    <property type="protein sequence ID" value="QXO15434.1"/>
    <property type="molecule type" value="Genomic_DNA"/>
</dbReference>
<keyword evidence="2" id="KW-1185">Reference proteome</keyword>
<dbReference type="InterPro" id="IPR021866">
    <property type="entry name" value="SpoIIAA-like"/>
</dbReference>
<evidence type="ECO:0000313" key="1">
    <source>
        <dbReference type="EMBL" id="QXO15434.1"/>
    </source>
</evidence>
<dbReference type="Gene3D" id="3.40.50.10600">
    <property type="entry name" value="SpoIIaa-like domains"/>
    <property type="match status" value="1"/>
</dbReference>
<dbReference type="InterPro" id="IPR038396">
    <property type="entry name" value="SpoIIAA-like_sf"/>
</dbReference>
<organism evidence="1 2">
    <name type="scientific">Vibrio ostreae</name>
    <dbReference type="NCBI Taxonomy" id="2841925"/>
    <lineage>
        <taxon>Bacteria</taxon>
        <taxon>Pseudomonadati</taxon>
        <taxon>Pseudomonadota</taxon>
        <taxon>Gammaproteobacteria</taxon>
        <taxon>Vibrionales</taxon>
        <taxon>Vibrionaceae</taxon>
        <taxon>Vibrio</taxon>
    </lineage>
</organism>
<dbReference type="KEGG" id="vos:KNV97_03090"/>
<evidence type="ECO:0000313" key="2">
    <source>
        <dbReference type="Proteomes" id="UP000694232"/>
    </source>
</evidence>
<dbReference type="Pfam" id="PF11964">
    <property type="entry name" value="SpoIIAA-like"/>
    <property type="match status" value="1"/>
</dbReference>
<reference evidence="1" key="1">
    <citation type="submission" date="2021-06" db="EMBL/GenBank/DDBJ databases">
        <title>Vibrio nov. sp., novel gut bacterium isolated from Yellow Sea oyster.</title>
        <authorList>
            <person name="Muhammad N."/>
            <person name="Nguyen T.H."/>
            <person name="Lee Y.-J."/>
            <person name="Ko J."/>
            <person name="Kim S.-G."/>
        </authorList>
    </citation>
    <scope>NUCLEOTIDE SEQUENCE</scope>
    <source>
        <strain evidence="1">OG9-811</strain>
    </source>
</reference>
<dbReference type="AlphaFoldDB" id="A0A975U7R7"/>
<proteinExistence type="predicted"/>
<dbReference type="RefSeq" id="WP_136483884.1">
    <property type="nucleotide sequence ID" value="NZ_CP076642.1"/>
</dbReference>
<name>A0A975U7R7_9VIBR</name>
<dbReference type="SUPFAM" id="SSF52091">
    <property type="entry name" value="SpoIIaa-like"/>
    <property type="match status" value="1"/>
</dbReference>
<accession>A0A975U7R7</accession>